<dbReference type="PANTHER" id="PTHR12015">
    <property type="entry name" value="SMALL INDUCIBLE CYTOKINE A"/>
    <property type="match status" value="1"/>
</dbReference>
<organism evidence="6">
    <name type="scientific">Stegastes partitus</name>
    <name type="common">bicolor damselfish</name>
    <dbReference type="NCBI Taxonomy" id="144197"/>
    <lineage>
        <taxon>Eukaryota</taxon>
        <taxon>Metazoa</taxon>
        <taxon>Chordata</taxon>
        <taxon>Craniata</taxon>
        <taxon>Vertebrata</taxon>
        <taxon>Euteleostomi</taxon>
        <taxon>Actinopterygii</taxon>
        <taxon>Neopterygii</taxon>
        <taxon>Teleostei</taxon>
        <taxon>Neoteleostei</taxon>
        <taxon>Acanthomorphata</taxon>
        <taxon>Ovalentaria</taxon>
        <taxon>Pomacentridae</taxon>
        <taxon>Stegastes</taxon>
    </lineage>
</organism>
<dbReference type="InterPro" id="IPR039809">
    <property type="entry name" value="Chemokine_b/g/d"/>
</dbReference>
<dbReference type="Gene3D" id="2.40.50.40">
    <property type="match status" value="1"/>
</dbReference>
<dbReference type="InterPro" id="IPR001811">
    <property type="entry name" value="Chemokine_IL8-like_dom"/>
</dbReference>
<proteinExistence type="inferred from homology"/>
<dbReference type="PANTHER" id="PTHR12015:SF108">
    <property type="entry name" value="C-C MOTIF CHEMOKINE 20"/>
    <property type="match status" value="1"/>
</dbReference>
<dbReference type="GeneTree" id="ENSGT00940000171869"/>
<dbReference type="Ensembl" id="ENSSPAT00000016421.1">
    <property type="protein sequence ID" value="ENSSPAP00000016161.1"/>
    <property type="gene ID" value="ENSSPAG00000012189.1"/>
</dbReference>
<dbReference type="Pfam" id="PF00048">
    <property type="entry name" value="IL8"/>
    <property type="match status" value="1"/>
</dbReference>
<dbReference type="AlphaFoldDB" id="A0A3B5A725"/>
<feature type="chain" id="PRO_5017102855" description="C-C motif chemokine" evidence="4">
    <location>
        <begin position="23"/>
        <end position="92"/>
    </location>
</feature>
<comment type="subcellular location">
    <subcellularLocation>
        <location evidence="4">Secreted</location>
    </subcellularLocation>
</comment>
<keyword evidence="4" id="KW-0964">Secreted</keyword>
<keyword evidence="3" id="KW-1015">Disulfide bond</keyword>
<evidence type="ECO:0000313" key="6">
    <source>
        <dbReference type="Ensembl" id="ENSSPAP00000016161.1"/>
    </source>
</evidence>
<feature type="signal peptide" evidence="4">
    <location>
        <begin position="1"/>
        <end position="22"/>
    </location>
</feature>
<dbReference type="GO" id="GO:0005615">
    <property type="term" value="C:extracellular space"/>
    <property type="evidence" value="ECO:0007669"/>
    <property type="project" value="UniProtKB-KW"/>
</dbReference>
<feature type="domain" description="Chemokine interleukin-8-like" evidence="5">
    <location>
        <begin position="28"/>
        <end position="87"/>
    </location>
</feature>
<name>A0A3B5A725_9TELE</name>
<evidence type="ECO:0000256" key="2">
    <source>
        <dbReference type="ARBA" id="ARBA00022514"/>
    </source>
</evidence>
<evidence type="ECO:0000259" key="5">
    <source>
        <dbReference type="SMART" id="SM00199"/>
    </source>
</evidence>
<keyword evidence="2 4" id="KW-0202">Cytokine</keyword>
<dbReference type="GO" id="GO:0006955">
    <property type="term" value="P:immune response"/>
    <property type="evidence" value="ECO:0007669"/>
    <property type="project" value="InterPro"/>
</dbReference>
<comment type="similarity">
    <text evidence="1 4">Belongs to the intercrine beta (chemokine CC) family.</text>
</comment>
<dbReference type="PROSITE" id="PS00472">
    <property type="entry name" value="SMALL_CYTOKINES_CC"/>
    <property type="match status" value="1"/>
</dbReference>
<dbReference type="SUPFAM" id="SSF54117">
    <property type="entry name" value="Interleukin 8-like chemokines"/>
    <property type="match status" value="1"/>
</dbReference>
<dbReference type="InterPro" id="IPR000827">
    <property type="entry name" value="Chemokine_CC_CS"/>
</dbReference>
<evidence type="ECO:0000256" key="1">
    <source>
        <dbReference type="ARBA" id="ARBA00010868"/>
    </source>
</evidence>
<accession>A0A3B5A725</accession>
<dbReference type="SMART" id="SM00199">
    <property type="entry name" value="SCY"/>
    <property type="match status" value="1"/>
</dbReference>
<sequence>MRTTYILLLCVLGAAMLSTVICQNSLGPDKCCFKHYPRKLKKTHINSYYMTDHRCAKPGVILVTKQKSRRICVDPSVPWVGGIMKYLDERSF</sequence>
<dbReference type="InterPro" id="IPR036048">
    <property type="entry name" value="Interleukin_8-like_sf"/>
</dbReference>
<reference evidence="6" key="1">
    <citation type="submission" date="2023-09" db="UniProtKB">
        <authorList>
            <consortium name="Ensembl"/>
        </authorList>
    </citation>
    <scope>IDENTIFICATION</scope>
</reference>
<evidence type="ECO:0000256" key="3">
    <source>
        <dbReference type="ARBA" id="ARBA00023157"/>
    </source>
</evidence>
<dbReference type="GO" id="GO:0008009">
    <property type="term" value="F:chemokine activity"/>
    <property type="evidence" value="ECO:0007669"/>
    <property type="project" value="InterPro"/>
</dbReference>
<evidence type="ECO:0000256" key="4">
    <source>
        <dbReference type="RuleBase" id="RU361150"/>
    </source>
</evidence>
<protein>
    <recommendedName>
        <fullName evidence="4">C-C motif chemokine</fullName>
    </recommendedName>
</protein>
<dbReference type="CDD" id="cd00272">
    <property type="entry name" value="Chemokine_CC"/>
    <property type="match status" value="1"/>
</dbReference>
<keyword evidence="4" id="KW-0732">Signal</keyword>
<keyword evidence="4" id="KW-0145">Chemotaxis</keyword>